<evidence type="ECO:0000256" key="9">
    <source>
        <dbReference type="SAM" id="Phobius"/>
    </source>
</evidence>
<feature type="transmembrane region" description="Helical" evidence="9">
    <location>
        <begin position="36"/>
        <end position="56"/>
    </location>
</feature>
<dbReference type="Proteomes" id="UP001146120">
    <property type="component" value="Unassembled WGS sequence"/>
</dbReference>
<evidence type="ECO:0000256" key="1">
    <source>
        <dbReference type="ARBA" id="ARBA00001412"/>
    </source>
</evidence>
<dbReference type="Pfam" id="PF01301">
    <property type="entry name" value="Glyco_hydro_35"/>
    <property type="match status" value="1"/>
</dbReference>
<keyword evidence="6 7" id="KW-0326">Glycosidase</keyword>
<evidence type="ECO:0000259" key="10">
    <source>
        <dbReference type="Pfam" id="PF01301"/>
    </source>
</evidence>
<evidence type="ECO:0000256" key="6">
    <source>
        <dbReference type="ARBA" id="ARBA00023295"/>
    </source>
</evidence>
<dbReference type="Pfam" id="PF21467">
    <property type="entry name" value="BetaGal_gal-bd"/>
    <property type="match status" value="1"/>
</dbReference>
<evidence type="ECO:0000313" key="12">
    <source>
        <dbReference type="EMBL" id="DAZ94405.1"/>
    </source>
</evidence>
<gene>
    <name evidence="12" type="ORF">N0F65_003434</name>
</gene>
<feature type="domain" description="Beta-galactosidase galactose-binding" evidence="11">
    <location>
        <begin position="696"/>
        <end position="768"/>
    </location>
</feature>
<keyword evidence="9" id="KW-0472">Membrane</keyword>
<dbReference type="PRINTS" id="PR00742">
    <property type="entry name" value="GLHYDRLASE35"/>
</dbReference>
<accession>A0AAV2YKE9</accession>
<evidence type="ECO:0000256" key="8">
    <source>
        <dbReference type="RuleBase" id="RU003679"/>
    </source>
</evidence>
<keyword evidence="9" id="KW-0812">Transmembrane</keyword>
<evidence type="ECO:0000256" key="3">
    <source>
        <dbReference type="ARBA" id="ARBA00012756"/>
    </source>
</evidence>
<comment type="catalytic activity">
    <reaction evidence="1 7">
        <text>Hydrolysis of terminal non-reducing beta-D-galactose residues in beta-D-galactosides.</text>
        <dbReference type="EC" id="3.2.1.23"/>
    </reaction>
</comment>
<dbReference type="EMBL" id="DAKRPA010000252">
    <property type="protein sequence ID" value="DAZ94405.1"/>
    <property type="molecule type" value="Genomic_DNA"/>
</dbReference>
<proteinExistence type="inferred from homology"/>
<dbReference type="AlphaFoldDB" id="A0AAV2YKE9"/>
<dbReference type="Gene3D" id="2.60.120.260">
    <property type="entry name" value="Galactose-binding domain-like"/>
    <property type="match status" value="1"/>
</dbReference>
<evidence type="ECO:0000256" key="4">
    <source>
        <dbReference type="ARBA" id="ARBA00022729"/>
    </source>
</evidence>
<keyword evidence="4" id="KW-0732">Signal</keyword>
<dbReference type="InterPro" id="IPR031330">
    <property type="entry name" value="Gly_Hdrlase_35_cat"/>
</dbReference>
<dbReference type="InterPro" id="IPR019801">
    <property type="entry name" value="Glyco_hydro_35_CS"/>
</dbReference>
<dbReference type="Gene3D" id="3.20.20.80">
    <property type="entry name" value="Glycosidases"/>
    <property type="match status" value="1"/>
</dbReference>
<reference evidence="12" key="1">
    <citation type="submission" date="2022-11" db="EMBL/GenBank/DDBJ databases">
        <authorList>
            <person name="Morgan W.R."/>
            <person name="Tartar A."/>
        </authorList>
    </citation>
    <scope>NUCLEOTIDE SEQUENCE</scope>
    <source>
        <strain evidence="12">ARSEF 373</strain>
    </source>
</reference>
<dbReference type="GO" id="GO:0004565">
    <property type="term" value="F:beta-galactosidase activity"/>
    <property type="evidence" value="ECO:0007669"/>
    <property type="project" value="UniProtKB-EC"/>
</dbReference>
<evidence type="ECO:0000256" key="7">
    <source>
        <dbReference type="RuleBase" id="RU000675"/>
    </source>
</evidence>
<reference evidence="12" key="2">
    <citation type="journal article" date="2023" name="Microbiol Resour">
        <title>Decontamination and Annotation of the Draft Genome Sequence of the Oomycete Lagenidium giganteum ARSEF 373.</title>
        <authorList>
            <person name="Morgan W.R."/>
            <person name="Tartar A."/>
        </authorList>
    </citation>
    <scope>NUCLEOTIDE SEQUENCE</scope>
    <source>
        <strain evidence="12">ARSEF 373</strain>
    </source>
</reference>
<sequence length="822" mass="93067">MAVEERPLLPWEDDHDHGRRAFVPTRRRQRFSRADVACLLVLVLGVSFIAFSRPTLRLENPILLQRAEVEGGSFQFMTYADVSAHGRKHGYNVSVSPRGFTVDGKQTLLLGGSIHYPRSTPVMWDDLLLKAKHDGLNHIELYVFWNFHEIERGVFNFAERGNLTHFYELAARHGLFLNVRFGPYVCAEWNNGGLPVWLNWMPGMSVRSTNAPWQAEMERFVRYMVDLSRPYLAKHGGPIIMAQIENEYWDDDDAYVEWCGHLVEELDTSIPWVMCNGKSANNTILACNGNDCVGFARNQTRDHPLQPFVWTENEGWYQKWADDQEHLDPYQDDHRTPADVAYTVARWFAVGGASHNYYMYHGGNNYGRTASAGVTTMYADDVSLHSDGLGNEPKRSHLRLLHQVLRECNDELLSTERQLLHPVPIGYSEDGKVTQRAFEYGNNSSRVVFLENLGSSFAKVEYEGQTYSLPSKSMVILRGGEIRFNTSALYKSFPFTYERTYVDVSPASKMSWRSWSEMANFDQTSRRKRVAKHPVEQLRVTNDKTDVLIYETTLNMSSFAEPVIDGHSISFTSCDANAFLVFVDNQFAGDTFLAFPGGNCSRSYRVSTSLLDTTRESVNLKLVSISLGIYSLDRNHSKGLTGEVLLDGVHSLIHDKSKWTMYPGLLGEDLAITTHEWHESVDWDADPASVTRQLPLTWYSTTFQFDPSVIAVDKNGEVVASILLDCQGLSRGRAFVNGHDLGRFWLIENADGQPIQRYYHIPTDWLYASRPNLLVLMDELGGSVEHVRVVSSSFVSTRIEGTTSSESSTIMLPPDSAVLTSE</sequence>
<organism evidence="12 13">
    <name type="scientific">Lagenidium giganteum</name>
    <dbReference type="NCBI Taxonomy" id="4803"/>
    <lineage>
        <taxon>Eukaryota</taxon>
        <taxon>Sar</taxon>
        <taxon>Stramenopiles</taxon>
        <taxon>Oomycota</taxon>
        <taxon>Peronosporomycetes</taxon>
        <taxon>Pythiales</taxon>
        <taxon>Pythiaceae</taxon>
    </lineage>
</organism>
<keyword evidence="13" id="KW-1185">Reference proteome</keyword>
<dbReference type="SUPFAM" id="SSF51445">
    <property type="entry name" value="(Trans)glycosidases"/>
    <property type="match status" value="1"/>
</dbReference>
<dbReference type="PANTHER" id="PTHR23421">
    <property type="entry name" value="BETA-GALACTOSIDASE RELATED"/>
    <property type="match status" value="1"/>
</dbReference>
<dbReference type="GO" id="GO:0005975">
    <property type="term" value="P:carbohydrate metabolic process"/>
    <property type="evidence" value="ECO:0007669"/>
    <property type="project" value="InterPro"/>
</dbReference>
<dbReference type="InterPro" id="IPR001944">
    <property type="entry name" value="Glycoside_Hdrlase_35"/>
</dbReference>
<comment type="caution">
    <text evidence="12">The sequence shown here is derived from an EMBL/GenBank/DDBJ whole genome shotgun (WGS) entry which is preliminary data.</text>
</comment>
<protein>
    <recommendedName>
        <fullName evidence="3 7">Beta-galactosidase</fullName>
        <ecNumber evidence="3 7">3.2.1.23</ecNumber>
    </recommendedName>
</protein>
<dbReference type="EC" id="3.2.1.23" evidence="3 7"/>
<dbReference type="InterPro" id="IPR008979">
    <property type="entry name" value="Galactose-bd-like_sf"/>
</dbReference>
<dbReference type="PROSITE" id="PS01182">
    <property type="entry name" value="GLYCOSYL_HYDROL_F35"/>
    <property type="match status" value="1"/>
</dbReference>
<name>A0AAV2YKE9_9STRA</name>
<dbReference type="SUPFAM" id="SSF49785">
    <property type="entry name" value="Galactose-binding domain-like"/>
    <property type="match status" value="1"/>
</dbReference>
<feature type="domain" description="Glycoside hydrolase 35 catalytic" evidence="10">
    <location>
        <begin position="100"/>
        <end position="403"/>
    </location>
</feature>
<dbReference type="InterPro" id="IPR048913">
    <property type="entry name" value="BetaGal_gal-bd"/>
</dbReference>
<dbReference type="InterPro" id="IPR017853">
    <property type="entry name" value="GH"/>
</dbReference>
<keyword evidence="5 7" id="KW-0378">Hydrolase</keyword>
<keyword evidence="9" id="KW-1133">Transmembrane helix</keyword>
<comment type="similarity">
    <text evidence="2 8">Belongs to the glycosyl hydrolase 35 family.</text>
</comment>
<evidence type="ECO:0000259" key="11">
    <source>
        <dbReference type="Pfam" id="PF21467"/>
    </source>
</evidence>
<dbReference type="FunFam" id="3.20.20.80:FF:000006">
    <property type="entry name" value="Beta-galactosidase"/>
    <property type="match status" value="1"/>
</dbReference>
<evidence type="ECO:0000256" key="5">
    <source>
        <dbReference type="ARBA" id="ARBA00022801"/>
    </source>
</evidence>
<evidence type="ECO:0000313" key="13">
    <source>
        <dbReference type="Proteomes" id="UP001146120"/>
    </source>
</evidence>
<evidence type="ECO:0000256" key="2">
    <source>
        <dbReference type="ARBA" id="ARBA00009809"/>
    </source>
</evidence>